<dbReference type="RefSeq" id="WP_286292899.1">
    <property type="nucleotide sequence ID" value="NZ_AP024718.1"/>
</dbReference>
<dbReference type="InterPro" id="IPR003594">
    <property type="entry name" value="HATPase_dom"/>
</dbReference>
<dbReference type="Pfam" id="PF25323">
    <property type="entry name" value="6TM_PilS"/>
    <property type="match status" value="1"/>
</dbReference>
<dbReference type="EMBL" id="AP024718">
    <property type="protein sequence ID" value="BCX87908.1"/>
    <property type="molecule type" value="Genomic_DNA"/>
</dbReference>
<dbReference type="Pfam" id="PF00512">
    <property type="entry name" value="HisKA"/>
    <property type="match status" value="1"/>
</dbReference>
<dbReference type="Gene3D" id="1.10.287.130">
    <property type="match status" value="1"/>
</dbReference>
<dbReference type="InterPro" id="IPR000014">
    <property type="entry name" value="PAS"/>
</dbReference>
<dbReference type="Proteomes" id="UP001321450">
    <property type="component" value="Chromosome"/>
</dbReference>
<dbReference type="Gene3D" id="3.30.450.20">
    <property type="entry name" value="PAS domain"/>
    <property type="match status" value="1"/>
</dbReference>
<evidence type="ECO:0000256" key="2">
    <source>
        <dbReference type="ARBA" id="ARBA00012438"/>
    </source>
</evidence>
<evidence type="ECO:0000259" key="5">
    <source>
        <dbReference type="PROSITE" id="PS50109"/>
    </source>
</evidence>
<keyword evidence="4" id="KW-0812">Transmembrane</keyword>
<dbReference type="InterPro" id="IPR036890">
    <property type="entry name" value="HATPase_C_sf"/>
</dbReference>
<dbReference type="SMART" id="SM00388">
    <property type="entry name" value="HisKA"/>
    <property type="match status" value="1"/>
</dbReference>
<dbReference type="Pfam" id="PF02518">
    <property type="entry name" value="HATPase_c"/>
    <property type="match status" value="1"/>
</dbReference>
<protein>
    <recommendedName>
        <fullName evidence="2">histidine kinase</fullName>
        <ecNumber evidence="2">2.7.13.3</ecNumber>
    </recommendedName>
</protein>
<feature type="transmembrane region" description="Helical" evidence="4">
    <location>
        <begin position="131"/>
        <end position="153"/>
    </location>
</feature>
<dbReference type="SUPFAM" id="SSF55874">
    <property type="entry name" value="ATPase domain of HSP90 chaperone/DNA topoisomerase II/histidine kinase"/>
    <property type="match status" value="1"/>
</dbReference>
<evidence type="ECO:0000256" key="1">
    <source>
        <dbReference type="ARBA" id="ARBA00000085"/>
    </source>
</evidence>
<feature type="transmembrane region" description="Helical" evidence="4">
    <location>
        <begin position="95"/>
        <end position="125"/>
    </location>
</feature>
<keyword evidence="6" id="KW-0418">Kinase</keyword>
<organism evidence="6 7">
    <name type="scientific">Methylomarinovum tepidoasis</name>
    <dbReference type="NCBI Taxonomy" id="2840183"/>
    <lineage>
        <taxon>Bacteria</taxon>
        <taxon>Pseudomonadati</taxon>
        <taxon>Pseudomonadota</taxon>
        <taxon>Gammaproteobacteria</taxon>
        <taxon>Methylococcales</taxon>
        <taxon>Methylothermaceae</taxon>
        <taxon>Methylomarinovum</taxon>
    </lineage>
</organism>
<dbReference type="Pfam" id="PF13188">
    <property type="entry name" value="PAS_8"/>
    <property type="match status" value="1"/>
</dbReference>
<feature type="transmembrane region" description="Helical" evidence="4">
    <location>
        <begin position="165"/>
        <end position="186"/>
    </location>
</feature>
<gene>
    <name evidence="6" type="ORF">MIN45_P0275</name>
</gene>
<dbReference type="InterPro" id="IPR005467">
    <property type="entry name" value="His_kinase_dom"/>
</dbReference>
<evidence type="ECO:0000313" key="6">
    <source>
        <dbReference type="EMBL" id="BCX87908.1"/>
    </source>
</evidence>
<keyword evidence="7" id="KW-1185">Reference proteome</keyword>
<dbReference type="KEGG" id="meiy:MIN45_P0275"/>
<dbReference type="InterPro" id="IPR036097">
    <property type="entry name" value="HisK_dim/P_sf"/>
</dbReference>
<feature type="transmembrane region" description="Helical" evidence="4">
    <location>
        <begin position="26"/>
        <end position="46"/>
    </location>
</feature>
<dbReference type="InterPro" id="IPR004358">
    <property type="entry name" value="Sig_transdc_His_kin-like_C"/>
</dbReference>
<evidence type="ECO:0000313" key="7">
    <source>
        <dbReference type="Proteomes" id="UP001321450"/>
    </source>
</evidence>
<comment type="catalytic activity">
    <reaction evidence="1">
        <text>ATP + protein L-histidine = ADP + protein N-phospho-L-histidine.</text>
        <dbReference type="EC" id="2.7.13.3"/>
    </reaction>
</comment>
<dbReference type="SUPFAM" id="SSF47384">
    <property type="entry name" value="Homodimeric domain of signal transducing histidine kinase"/>
    <property type="match status" value="1"/>
</dbReference>
<accession>A0AAU9CCE9</accession>
<proteinExistence type="predicted"/>
<keyword evidence="4" id="KW-1133">Transmembrane helix</keyword>
<dbReference type="AlphaFoldDB" id="A0AAU9CCE9"/>
<dbReference type="GO" id="GO:0000155">
    <property type="term" value="F:phosphorelay sensor kinase activity"/>
    <property type="evidence" value="ECO:0007669"/>
    <property type="project" value="InterPro"/>
</dbReference>
<dbReference type="EC" id="2.7.13.3" evidence="2"/>
<dbReference type="CDD" id="cd00082">
    <property type="entry name" value="HisKA"/>
    <property type="match status" value="1"/>
</dbReference>
<name>A0AAU9CCE9_9GAMM</name>
<feature type="domain" description="Histidine kinase" evidence="5">
    <location>
        <begin position="326"/>
        <end position="528"/>
    </location>
</feature>
<dbReference type="InterPro" id="IPR003661">
    <property type="entry name" value="HisK_dim/P_dom"/>
</dbReference>
<keyword evidence="6" id="KW-0808">Transferase</keyword>
<sequence length="534" mass="58276">MTDSAAYLQPCPHSAYRIETAPAWRLLRVFALYQLTAASLLPILFFTHRGPAHLGAYAPDLFSALAAVYAAATWFSLPLLWLRRPGYRWQAAGRLGLDLVVLPGVIYACGGLGSGFGILLAVSVAASGLLIGGRCALGYAALAALAVLGVEGYADWRGGFEASHYTYAAMLGIAYFAIAGLAVALAQRAEESTALAERRQVDLANLQRLNAFIVQHLQAGILVLDDQRRLRLTNQAALALLGLAQPPRDASGLPGLLSASLREWQARGDPEHQAVLTTDHGPLHLRASRLSLEGETLTLVFLEDDRLHQRRVQESKLTSLGRLTAGIAHEIRNPLGAIGHAAQLLEESPHLDPQDLRLVAIIRKHVRRVDETIDNVLQLSRRSAAKRQRLELCAWLQRFRTDFEEETRNRSVELELPDAEISALVDPGQLKQILSNLCSNALKYGGGAVRIRLTQEGRHPCIEVIDQGPGIATEHLSQIFEPFFTTSGSGTGLGLYIARELAQLNQARLEYDNGPQGSRFRILLTPINEVILAP</sequence>
<reference evidence="7" key="1">
    <citation type="journal article" date="2024" name="Int. J. Syst. Evol. Microbiol.">
        <title>Methylomarinovum tepidoasis sp. nov., a moderately thermophilic methanotroph of the family Methylothermaceae isolated from a deep-sea hydrothermal field.</title>
        <authorList>
            <person name="Hirayama H."/>
            <person name="Takaki Y."/>
            <person name="Abe M."/>
            <person name="Miyazaki M."/>
            <person name="Uematsu K."/>
            <person name="Matsui Y."/>
            <person name="Takai K."/>
        </authorList>
    </citation>
    <scope>NUCLEOTIDE SEQUENCE [LARGE SCALE GENOMIC DNA]</scope>
    <source>
        <strain evidence="7">IN45</strain>
    </source>
</reference>
<dbReference type="SMART" id="SM00387">
    <property type="entry name" value="HATPase_c"/>
    <property type="match status" value="1"/>
</dbReference>
<keyword evidence="3" id="KW-0597">Phosphoprotein</keyword>
<dbReference type="CDD" id="cd00075">
    <property type="entry name" value="HATPase"/>
    <property type="match status" value="1"/>
</dbReference>
<evidence type="ECO:0000256" key="4">
    <source>
        <dbReference type="SAM" id="Phobius"/>
    </source>
</evidence>
<dbReference type="PRINTS" id="PR00344">
    <property type="entry name" value="BCTRLSENSOR"/>
</dbReference>
<dbReference type="PROSITE" id="PS50109">
    <property type="entry name" value="HIS_KIN"/>
    <property type="match status" value="1"/>
</dbReference>
<keyword evidence="4" id="KW-0472">Membrane</keyword>
<dbReference type="PANTHER" id="PTHR43065">
    <property type="entry name" value="SENSOR HISTIDINE KINASE"/>
    <property type="match status" value="1"/>
</dbReference>
<dbReference type="PANTHER" id="PTHR43065:SF52">
    <property type="entry name" value="SENSOR PROTEIN KINASE PILS"/>
    <property type="match status" value="1"/>
</dbReference>
<dbReference type="Gene3D" id="3.30.565.10">
    <property type="entry name" value="Histidine kinase-like ATPase, C-terminal domain"/>
    <property type="match status" value="1"/>
</dbReference>
<feature type="transmembrane region" description="Helical" evidence="4">
    <location>
        <begin position="61"/>
        <end position="83"/>
    </location>
</feature>
<evidence type="ECO:0000256" key="3">
    <source>
        <dbReference type="ARBA" id="ARBA00022553"/>
    </source>
</evidence>